<dbReference type="AlphaFoldDB" id="A0A5P9XRS7"/>
<evidence type="ECO:0000313" key="2">
    <source>
        <dbReference type="Proteomes" id="UP000363590"/>
    </source>
</evidence>
<proteinExistence type="predicted"/>
<name>A0A5P9XRS7_ACITH</name>
<dbReference type="Proteomes" id="UP000363590">
    <property type="component" value="Chromosome"/>
</dbReference>
<gene>
    <name evidence="1" type="ORF">GCD22_02536</name>
</gene>
<dbReference type="EMBL" id="CP045571">
    <property type="protein sequence ID" value="QFX96721.1"/>
    <property type="molecule type" value="Genomic_DNA"/>
</dbReference>
<organism evidence="1 2">
    <name type="scientific">Acidithiobacillus thiooxidans ATCC 19377</name>
    <dbReference type="NCBI Taxonomy" id="637390"/>
    <lineage>
        <taxon>Bacteria</taxon>
        <taxon>Pseudomonadati</taxon>
        <taxon>Pseudomonadota</taxon>
        <taxon>Acidithiobacillia</taxon>
        <taxon>Acidithiobacillales</taxon>
        <taxon>Acidithiobacillaceae</taxon>
        <taxon>Acidithiobacillus</taxon>
    </lineage>
</organism>
<evidence type="ECO:0000313" key="1">
    <source>
        <dbReference type="EMBL" id="QFX96721.1"/>
    </source>
</evidence>
<dbReference type="KEGG" id="atx:GCD22_02536"/>
<protein>
    <submittedName>
        <fullName evidence="1">Uncharacterized protein</fullName>
    </submittedName>
</protein>
<reference evidence="1 2" key="1">
    <citation type="submission" date="2019-10" db="EMBL/GenBank/DDBJ databases">
        <authorList>
            <person name="Wang R."/>
        </authorList>
    </citation>
    <scope>NUCLEOTIDE SEQUENCE [LARGE SCALE GENOMIC DNA]</scope>
    <source>
        <strain evidence="1 2">ATCC 19377</strain>
    </source>
</reference>
<accession>A0A5P9XRS7</accession>
<sequence length="79" mass="8304">MPAIDELVAGCKPARLSCGPGDFRYASSMQIHTLLDDSPDYSRRLGAATGAFVIVNGLATDETLARYGSVGTFLCHVGV</sequence>